<dbReference type="Pfam" id="PF10604">
    <property type="entry name" value="Polyketide_cyc2"/>
    <property type="match status" value="1"/>
</dbReference>
<dbReference type="AlphaFoldDB" id="A0A221W5V4"/>
<dbReference type="RefSeq" id="WP_157736859.1">
    <property type="nucleotide sequence ID" value="NZ_CP022521.1"/>
</dbReference>
<dbReference type="InterPro" id="IPR023393">
    <property type="entry name" value="START-like_dom_sf"/>
</dbReference>
<proteinExistence type="predicted"/>
<name>A0A221W5V4_9PSEU</name>
<dbReference type="InterPro" id="IPR019587">
    <property type="entry name" value="Polyketide_cyclase/dehydratase"/>
</dbReference>
<gene>
    <name evidence="1" type="ORF">AHOG_16255</name>
</gene>
<protein>
    <submittedName>
        <fullName evidence="1">Polyketide cyclase / dehydrase and lipid transport</fullName>
    </submittedName>
</protein>
<dbReference type="EMBL" id="CP022521">
    <property type="protein sequence ID" value="ASO20877.1"/>
    <property type="molecule type" value="Genomic_DNA"/>
</dbReference>
<dbReference type="Gene3D" id="3.30.530.20">
    <property type="match status" value="1"/>
</dbReference>
<sequence length="153" mass="16996">MTPHRDAEADAVVLARRRIVIRAPLTTIWRLHTDVARWQDWHPELGTVSGAPLLVEGASFGLRPQGLDIASTVLDVKPMRQTRWTGHVDGITGTHLWVFRSHERGVLVDTLVSWGGDPVRADVEGMQELLDASLLTWLNRLKAAAEDCPLDPV</sequence>
<evidence type="ECO:0000313" key="1">
    <source>
        <dbReference type="EMBL" id="ASO20877.1"/>
    </source>
</evidence>
<dbReference type="SUPFAM" id="SSF55961">
    <property type="entry name" value="Bet v1-like"/>
    <property type="match status" value="1"/>
</dbReference>
<evidence type="ECO:0000313" key="2">
    <source>
        <dbReference type="Proteomes" id="UP000204221"/>
    </source>
</evidence>
<keyword evidence="2" id="KW-1185">Reference proteome</keyword>
<dbReference type="KEGG" id="ahg:AHOG_16255"/>
<dbReference type="OrthoDB" id="156693at2"/>
<dbReference type="Proteomes" id="UP000204221">
    <property type="component" value="Chromosome"/>
</dbReference>
<organism evidence="1 2">
    <name type="scientific">Actinoalloteichus hoggarensis</name>
    <dbReference type="NCBI Taxonomy" id="1470176"/>
    <lineage>
        <taxon>Bacteria</taxon>
        <taxon>Bacillati</taxon>
        <taxon>Actinomycetota</taxon>
        <taxon>Actinomycetes</taxon>
        <taxon>Pseudonocardiales</taxon>
        <taxon>Pseudonocardiaceae</taxon>
        <taxon>Actinoalloteichus</taxon>
    </lineage>
</organism>
<reference evidence="1 2" key="1">
    <citation type="submission" date="2017-07" db="EMBL/GenBank/DDBJ databases">
        <title>Complete genome sequence of Actinoalloteichus hoggarensis DSM 45943, type strain of Actinoalloteichus hoggarensis.</title>
        <authorList>
            <person name="Ruckert C."/>
            <person name="Nouioui I."/>
            <person name="Willmese J."/>
            <person name="van Wezel G."/>
            <person name="Klenk H.-P."/>
            <person name="Kalinowski J."/>
            <person name="Zotchev S.B."/>
        </authorList>
    </citation>
    <scope>NUCLEOTIDE SEQUENCE [LARGE SCALE GENOMIC DNA]</scope>
    <source>
        <strain evidence="1 2">DSM 45943</strain>
    </source>
</reference>
<accession>A0A221W5V4</accession>